<dbReference type="SUPFAM" id="SSF48403">
    <property type="entry name" value="Ankyrin repeat"/>
    <property type="match status" value="3"/>
</dbReference>
<keyword evidence="1" id="KW-0677">Repeat</keyword>
<dbReference type="InterPro" id="IPR036770">
    <property type="entry name" value="Ankyrin_rpt-contain_sf"/>
</dbReference>
<evidence type="ECO:0000256" key="2">
    <source>
        <dbReference type="PROSITE-ProRule" id="PRU00023"/>
    </source>
</evidence>
<dbReference type="EMBL" id="AP024446">
    <property type="protein sequence ID" value="BCS23940.1"/>
    <property type="molecule type" value="Genomic_DNA"/>
</dbReference>
<dbReference type="InterPro" id="IPR002110">
    <property type="entry name" value="Ankyrin_rpt"/>
</dbReference>
<dbReference type="PANTHER" id="PTHR10039:SF15">
    <property type="entry name" value="NACHT DOMAIN-CONTAINING PROTEIN"/>
    <property type="match status" value="1"/>
</dbReference>
<evidence type="ECO:0000256" key="1">
    <source>
        <dbReference type="ARBA" id="ARBA00022737"/>
    </source>
</evidence>
<evidence type="ECO:0000259" key="3">
    <source>
        <dbReference type="Pfam" id="PF24883"/>
    </source>
</evidence>
<feature type="domain" description="Nephrocystin 3-like N-terminal" evidence="3">
    <location>
        <begin position="212"/>
        <end position="376"/>
    </location>
</feature>
<reference evidence="4" key="1">
    <citation type="submission" date="2021-01" db="EMBL/GenBank/DDBJ databases">
        <authorList>
            <consortium name="Aspergillus puulaauensis MK2 genome sequencing consortium"/>
            <person name="Kazuki M."/>
            <person name="Futagami T."/>
        </authorList>
    </citation>
    <scope>NUCLEOTIDE SEQUENCE</scope>
    <source>
        <strain evidence="4">MK2</strain>
    </source>
</reference>
<sequence length="2007" mass="223671">MADPLSIAASVAGLVSLTGSVFGLLCKLSLQQKDFNREITELQTVTRELSVLLHDLSLLATSLPTEPTFDGSFRLDHVDSCERTIHDVKTKLEKICPANPPTGRTAKIIKSTRNRLKWPYSSREFEKLLADLARHKETISLALSVDSMSALLQTLSKQRDISEGVNNVRETVNEIKTRIFVDEHREKVLDFFLPVNPQISFETSIRLRHPMTGLWLTEEQAFKNWIYSPNAKLWMSGIPGAGKTVIAGSAIEEVLMVASSGTAIGVCFFFCDYKNPKSLDPVNILSSFASQLARQNDRAYAMLEQYYAELHPDQNLPKLNKLVGIGDLVVKMADLFDRVLVVVDGLDECGSDSPVADELADMARKSQVVSMALLSRDEMHIREALGNMFEHIDIAARGSDVRRYVREELEDRIKRRQLRLRSQELKEDMINTLIDKAGGMQLDYLCELPLDKDRREALTKLPPTLNAIYERILSRHSHPSAVHIVRTTLRIVAAVGPSITIRALCEAVSVPEHAACLQEDNTVLEEDIIRYCSSLLRVSPDNQHLEFAHFTVPEFLQSTSLLGTSLGEYHLGTDTVMTVVELCLRVLLLDDFRLDILSDPSPEVAIATAQTICKEHPFYDFAAWEWPFLSEGFLRVASVQNDSPSSDEDTSVSLRALGKALKLFTLPGKSNFRLWAVTFCERYLTTSPLDYHEAITRSIPPILDGTFTPLHMACVLTLPSIVSRLAAGSKSHLSCERQFLADCAIYGLSALEYEGYHDVLRLSMRHVSREIQTDMLVVMASLGYIELPMRVPWTILARDKRDFRTGRVPDPTVLVLRLLEGGFSCDLAVINGLETVIAHFCNTLKVDGDGLAHRLRIIRQKINPRGFTESEMDGINNLLTHMIQSSISGSYTTDYRHPKELTDNTFRQFVYEAAHSGNISALKVYSMDKRYKSRTWCLTGYTPLLHVAMFNSSFDTFEYLASTGWDDSVLDERRGTVWHMLASGIHREWFELLRDISADPESRQADVNCDMQTPIRIAVQNANYDLARQLLELCKSRECFVGSPSVYEMALRGGSGATELIKALFLHGVLRDKDQLPVHQIPLDSDPVAVRQLLSLWPGCTDQRYKDRLPVESLLERLAVYDGGTLDRGLLIELLPTSRRLQLDVFRFFCSEILSYSDIPYASDDFPNLLGTAIEVMADLPGVPGPLPSLVRAFLTWIGTGTCYPGMAQLDTTMSGILDRSIHRTSDGGLCELLHASVFFGWEALSRKVLTLGINLHKCVQDRSILEVASLPESLCSGTTFGELMRNTHATQNSAVNTQYDFSISKRQRQHSEVLIHHLHHGGKETTQLLLQYGGRPQSDLAGFDIACALVWWNLAQELEQFREQHPETEGSKEVPPSLYLGDGDRSIRDIRDDCGADWRLTHLAAFRGSFECLAYLHDEGLVDNISAATSAGYTCAHLIAASAAPRTVLCTNYLHSAGCNFNALTKYQQSPLDIAIEKGSDLDTVEALASMGVEVSDPGCFIGLALDDALKIIECISAAQQADKSEKDWMLYTLRNAIDDGRILHCEKLRSLGCPLDRPLPTCRSCTPLLYALDFEKYATVKWLLDNGGVAWGTPCQRVGREETPISLAAARPIFNDLLERLLRALRDSWRIWLLERASPVIAAITSLNLDGLRIVLEFISSQSTRDDCIQQQVHPTQLFYAKVEDSAETIADIPSVSEILNAPADNMALHIAAYKDSPPLMALLIEHGAQIDARDATGRMPIYVAAERRSLEAVRFLLVRGANATSPGPNLESLLYLAADLDDLALLKLVAPHCPPDRADPLLSPLSRCRSEECLQLLLAEGFSLGDVDALGLSPIHFLLGRKALQPFFIQSNLLATHGLDRTRVELEELPDDIVGGIIEIIPELVRTLGKETTLAMFPSRPNRGQSALCAAADFGNVDCCRELVSIGADLDFDGHRCGSTLALAILYGQFDVLKYLVRAGAGLVYYSRRESCWKSAFAYAHRNPSIYHWLLVDRYTEQRCIAFF</sequence>
<organism evidence="4 5">
    <name type="scientific">Aspergillus puulaauensis</name>
    <dbReference type="NCBI Taxonomy" id="1220207"/>
    <lineage>
        <taxon>Eukaryota</taxon>
        <taxon>Fungi</taxon>
        <taxon>Dikarya</taxon>
        <taxon>Ascomycota</taxon>
        <taxon>Pezizomycotina</taxon>
        <taxon>Eurotiomycetes</taxon>
        <taxon>Eurotiomycetidae</taxon>
        <taxon>Eurotiales</taxon>
        <taxon>Aspergillaceae</taxon>
        <taxon>Aspergillus</taxon>
    </lineage>
</organism>
<dbReference type="Gene3D" id="1.25.40.20">
    <property type="entry name" value="Ankyrin repeat-containing domain"/>
    <property type="match status" value="4"/>
</dbReference>
<dbReference type="Pfam" id="PF12796">
    <property type="entry name" value="Ank_2"/>
    <property type="match status" value="2"/>
</dbReference>
<evidence type="ECO:0000313" key="5">
    <source>
        <dbReference type="Proteomes" id="UP000654913"/>
    </source>
</evidence>
<dbReference type="PROSITE" id="PS50297">
    <property type="entry name" value="ANK_REP_REGION"/>
    <property type="match status" value="2"/>
</dbReference>
<dbReference type="SMART" id="SM00248">
    <property type="entry name" value="ANK"/>
    <property type="match status" value="11"/>
</dbReference>
<dbReference type="OrthoDB" id="1577640at2759"/>
<gene>
    <name evidence="4" type="ORF">APUU_40384A</name>
</gene>
<feature type="repeat" description="ANK" evidence="2">
    <location>
        <begin position="1706"/>
        <end position="1738"/>
    </location>
</feature>
<dbReference type="Proteomes" id="UP000654913">
    <property type="component" value="Chromosome 4"/>
</dbReference>
<keyword evidence="5" id="KW-1185">Reference proteome</keyword>
<dbReference type="Gene3D" id="3.40.50.300">
    <property type="entry name" value="P-loop containing nucleotide triphosphate hydrolases"/>
    <property type="match status" value="1"/>
</dbReference>
<accession>A0A7R7XM41</accession>
<feature type="repeat" description="ANK" evidence="2">
    <location>
        <begin position="1906"/>
        <end position="1938"/>
    </location>
</feature>
<dbReference type="Pfam" id="PF24883">
    <property type="entry name" value="NPHP3_N"/>
    <property type="match status" value="1"/>
</dbReference>
<keyword evidence="2" id="KW-0040">ANK repeat</keyword>
<name>A0A7R7XM41_9EURO</name>
<evidence type="ECO:0000313" key="4">
    <source>
        <dbReference type="EMBL" id="BCS23940.1"/>
    </source>
</evidence>
<feature type="repeat" description="ANK" evidence="2">
    <location>
        <begin position="1739"/>
        <end position="1771"/>
    </location>
</feature>
<dbReference type="PROSITE" id="PS50088">
    <property type="entry name" value="ANK_REPEAT"/>
    <property type="match status" value="3"/>
</dbReference>
<dbReference type="RefSeq" id="XP_041556134.1">
    <property type="nucleotide sequence ID" value="XM_041703449.1"/>
</dbReference>
<dbReference type="GeneID" id="64973945"/>
<reference evidence="4" key="2">
    <citation type="submission" date="2021-02" db="EMBL/GenBank/DDBJ databases">
        <title>Aspergillus puulaauensis MK2 genome sequence.</title>
        <authorList>
            <person name="Futagami T."/>
            <person name="Mori K."/>
            <person name="Kadooka C."/>
            <person name="Tanaka T."/>
        </authorList>
    </citation>
    <scope>NUCLEOTIDE SEQUENCE</scope>
    <source>
        <strain evidence="4">MK2</strain>
    </source>
</reference>
<dbReference type="InterPro" id="IPR027417">
    <property type="entry name" value="P-loop_NTPase"/>
</dbReference>
<dbReference type="InterPro" id="IPR056884">
    <property type="entry name" value="NPHP3-like_N"/>
</dbReference>
<dbReference type="KEGG" id="apuu:APUU_40384A"/>
<proteinExistence type="predicted"/>
<protein>
    <recommendedName>
        <fullName evidence="3">Nephrocystin 3-like N-terminal domain-containing protein</fullName>
    </recommendedName>
</protein>
<dbReference type="PANTHER" id="PTHR10039">
    <property type="entry name" value="AMELOGENIN"/>
    <property type="match status" value="1"/>
</dbReference>